<gene>
    <name evidence="1" type="ORF">H8S57_16365</name>
</gene>
<dbReference type="Gene3D" id="3.40.50.620">
    <property type="entry name" value="HUPs"/>
    <property type="match status" value="1"/>
</dbReference>
<name>A0A8J6M6M0_9FIRM</name>
<dbReference type="SUPFAM" id="SSF52402">
    <property type="entry name" value="Adenine nucleotide alpha hydrolases-like"/>
    <property type="match status" value="1"/>
</dbReference>
<keyword evidence="2" id="KW-1185">Reference proteome</keyword>
<protein>
    <submittedName>
        <fullName evidence="1">Uncharacterized protein</fullName>
    </submittedName>
</protein>
<evidence type="ECO:0000313" key="2">
    <source>
        <dbReference type="Proteomes" id="UP000661435"/>
    </source>
</evidence>
<dbReference type="EMBL" id="JACOPP010000052">
    <property type="protein sequence ID" value="MBC5735272.1"/>
    <property type="molecule type" value="Genomic_DNA"/>
</dbReference>
<accession>A0A8J6M6M0</accession>
<proteinExistence type="predicted"/>
<comment type="caution">
    <text evidence="1">The sequence shown here is derived from an EMBL/GenBank/DDBJ whole genome shotgun (WGS) entry which is preliminary data.</text>
</comment>
<dbReference type="AlphaFoldDB" id="A0A8J6M6M0"/>
<organism evidence="1 2">
    <name type="scientific">Lawsonibacter hominis</name>
    <dbReference type="NCBI Taxonomy" id="2763053"/>
    <lineage>
        <taxon>Bacteria</taxon>
        <taxon>Bacillati</taxon>
        <taxon>Bacillota</taxon>
        <taxon>Clostridia</taxon>
        <taxon>Eubacteriales</taxon>
        <taxon>Oscillospiraceae</taxon>
        <taxon>Lawsonibacter</taxon>
    </lineage>
</organism>
<reference evidence="1" key="1">
    <citation type="submission" date="2020-08" db="EMBL/GenBank/DDBJ databases">
        <title>Genome public.</title>
        <authorList>
            <person name="Liu C."/>
            <person name="Sun Q."/>
        </authorList>
    </citation>
    <scope>NUCLEOTIDE SEQUENCE</scope>
    <source>
        <strain evidence="1">NSJ-51</strain>
    </source>
</reference>
<dbReference type="InterPro" id="IPR014729">
    <property type="entry name" value="Rossmann-like_a/b/a_fold"/>
</dbReference>
<dbReference type="Proteomes" id="UP000661435">
    <property type="component" value="Unassembled WGS sequence"/>
</dbReference>
<evidence type="ECO:0000313" key="1">
    <source>
        <dbReference type="EMBL" id="MBC5735272.1"/>
    </source>
</evidence>
<dbReference type="RefSeq" id="WP_186909034.1">
    <property type="nucleotide sequence ID" value="NZ_JACOPP010000052.1"/>
</dbReference>
<sequence>MAAIETVRRYGKERVVLLNHDISPHVEHEDIKRFKREVADYLGLPITYANMEGWETTPPISVAIKCKGFKAYNSPAFCTSRLKTEPFYKWLEANGTRGDLVVYGFDAEETQRMYRRSTIMTAMGYKAVFPLAEWDRTIHRTEEIGIARPSTYQTYKHANCIGCLKAGRQHWYCVFCLRPDIWQEAKEAEDTIGYTIIKGVRLVDLEPKFLEMRYKLHIIPTDKTNSARFWADVRKAIPDDEPENLPCDCAVD</sequence>